<keyword evidence="6" id="KW-1185">Reference proteome</keyword>
<dbReference type="OrthoDB" id="7796826at2"/>
<evidence type="ECO:0000313" key="6">
    <source>
        <dbReference type="Proteomes" id="UP000664048"/>
    </source>
</evidence>
<organism evidence="2">
    <name type="scientific">Burkholderia contaminans</name>
    <dbReference type="NCBI Taxonomy" id="488447"/>
    <lineage>
        <taxon>Bacteria</taxon>
        <taxon>Pseudomonadati</taxon>
        <taxon>Pseudomonadota</taxon>
        <taxon>Betaproteobacteria</taxon>
        <taxon>Burkholderiales</taxon>
        <taxon>Burkholderiaceae</taxon>
        <taxon>Burkholderia</taxon>
        <taxon>Burkholderia cepacia complex</taxon>
    </lineage>
</organism>
<feature type="compositionally biased region" description="Polar residues" evidence="1">
    <location>
        <begin position="134"/>
        <end position="144"/>
    </location>
</feature>
<dbReference type="EMBL" id="CP090641">
    <property type="protein sequence ID" value="WFN20038.1"/>
    <property type="molecule type" value="Genomic_DNA"/>
</dbReference>
<evidence type="ECO:0000313" key="5">
    <source>
        <dbReference type="EMBL" id="WFN20038.1"/>
    </source>
</evidence>
<dbReference type="Proteomes" id="UP001220209">
    <property type="component" value="Chromosome 2"/>
</dbReference>
<reference evidence="2" key="1">
    <citation type="journal article" date="2016" name="Biosci. Biotechnol. Biochem.">
        <title>Bioconversion of AHX to AOH by resting cells of Burkholderia contaminans CH-1.</title>
        <authorList>
            <person name="Choi J.H."/>
            <person name="Kikuchi A."/>
            <person name="Pumkaeo P."/>
            <person name="Hirai H."/>
            <person name="Tokuyama S."/>
            <person name="Kawagishi H."/>
        </authorList>
    </citation>
    <scope>NUCLEOTIDE SEQUENCE</scope>
    <source>
        <strain evidence="2">CH-1</strain>
    </source>
</reference>
<name>A0A250L538_9BURK</name>
<feature type="region of interest" description="Disordered" evidence="1">
    <location>
        <begin position="1"/>
        <end position="27"/>
    </location>
</feature>
<protein>
    <submittedName>
        <fullName evidence="2">Uncharacterized protein</fullName>
    </submittedName>
</protein>
<evidence type="ECO:0000313" key="7">
    <source>
        <dbReference type="Proteomes" id="UP001220209"/>
    </source>
</evidence>
<proteinExistence type="predicted"/>
<reference evidence="4 6" key="4">
    <citation type="submission" date="2021-03" db="EMBL/GenBank/DDBJ databases">
        <title>Clinical course, treatment and visual outcome of an outbreak of Burkholderia contaminans endophthalmitis following cataract surgery.</title>
        <authorList>
            <person name="Lind C."/>
            <person name="Olsen K."/>
            <person name="Angelsen N.K."/>
            <person name="Krefting E.A."/>
            <person name="Fossen K."/>
            <person name="Gravningen K."/>
            <person name="Depoorter E."/>
            <person name="Vandamme P."/>
            <person name="Bertelsen G."/>
        </authorList>
    </citation>
    <scope>NUCLEOTIDE SEQUENCE [LARGE SCALE GENOMIC DNA]</scope>
    <source>
        <strain evidence="4 6">51242556</strain>
    </source>
</reference>
<dbReference type="RefSeq" id="WP_135370723.1">
    <property type="nucleotide sequence ID" value="NZ_AP018357.1"/>
</dbReference>
<dbReference type="Proteomes" id="UP000664048">
    <property type="component" value="Unassembled WGS sequence"/>
</dbReference>
<dbReference type="EMBL" id="AP018357">
    <property type="protein sequence ID" value="BBA39694.1"/>
    <property type="molecule type" value="Genomic_DNA"/>
</dbReference>
<reference evidence="3" key="3">
    <citation type="submission" date="2021-01" db="EMBL/GenBank/DDBJ databases">
        <title>Outbreak of Burkholderia contaminns endophthalmitis traced to a clinical ventilation system.</title>
        <authorList>
            <person name="Lipuma J."/>
            <person name="Spilker T."/>
            <person name="Kratholm J."/>
        </authorList>
    </citation>
    <scope>NUCLEOTIDE SEQUENCE</scope>
    <source>
        <strain evidence="3">HI4954</strain>
    </source>
</reference>
<feature type="region of interest" description="Disordered" evidence="1">
    <location>
        <begin position="125"/>
        <end position="157"/>
    </location>
</feature>
<feature type="compositionally biased region" description="Basic and acidic residues" evidence="1">
    <location>
        <begin position="145"/>
        <end position="154"/>
    </location>
</feature>
<reference evidence="5 7" key="5">
    <citation type="submission" date="2021-12" db="EMBL/GenBank/DDBJ databases">
        <title>Genomic and phenotypic characterization of three Burkholderia contaminans isolates recovered from different sources.</title>
        <authorList>
            <person name="Lopez De Volder A."/>
            <person name="Fan Y."/>
            <person name="Nunvar J."/>
            <person name="Herrera T."/>
            <person name="Timp W."/>
            <person name="Degrossi J."/>
        </authorList>
    </citation>
    <scope>NUCLEOTIDE SEQUENCE [LARGE SCALE GENOMIC DNA]</scope>
    <source>
        <strain evidence="5 7">LMG 23361</strain>
    </source>
</reference>
<evidence type="ECO:0000313" key="4">
    <source>
        <dbReference type="EMBL" id="MBO1829465.1"/>
    </source>
</evidence>
<sequence length="804" mass="86945">MSNGETSTQQPIGEAKTNSTNVGSSTVRQEIPGEALAYLHTGSGEIVIVPPEQSGELLTEARLLNDAVAQFHSANLAVQTLDEYRRQNYNNPKERAKADSALGKALEWQDQAYQNYHQIFMGLEPLPADDKTSNQEGSKGAENNTGEKKKEDSLKLNGTAKKLTELVSLKGLSAEERAKKKEDDKKGKMADGTYTKKLLEAKSVDRLKEIAKYPKTPTEKIIYVRRDKIQWPKMKVMENNGWKDVQVTDPKSGKTTIDRKKLRTYVADKAVKSGVSWLKKKFKENLEYSNSDTIDCSVFKVVDSWNKLLQTEQQAQLDNGPLPVGIDLGANAQLMRYSYGVSLDPDLEFSTKKISVRAEGHAEVNAAKGEAKITLYFPRKEGWVWTRTGKNGESQDIVAIVCQVTASASAVVGASIACELSIQTSANEVTATPPKLKGKPGKKGYKARRQNRMELKKGDEINPVGLDAGASVFAGAKADAQIEGGLQWRDPGDQKKHNFATIASIAPAVGGMAGLAGGLKLAIEYVRGMFRVTAHASLCFGLGAEGVLTFSVSKDEIENFCKCIFYKIAYAKFENIGIFIRGSFNVLNNMKLLAALDGSNSVLAYYGRDAVELGGDAETRLASASAKQLLAASAPDVLAYALPEAKGALICQMCKVQLASENPSAVSDAQQGILNVIRTAVTPADAANIIQHATKDGSKGVEEVIRTALESFFKLGAAGSGASRSDMAFNSDTSSTNALDSIALSGDFNGWYDTFTSGLVSELPRGFPIAMAGTPAYEVLRLREGSDHPLYTSEGWNAFYQDEA</sequence>
<gene>
    <name evidence="2" type="ORF">BCCH1_21170</name>
    <name evidence="4" type="ORF">J4M89_08720</name>
    <name evidence="3" type="ORF">JIN94_08710</name>
    <name evidence="5" type="ORF">LXE91_29300</name>
</gene>
<reference evidence="2" key="2">
    <citation type="journal article" date="2017" name="Genome Announc.">
        <title>High-Quality Draft Genome Sequence of Burkholderia contaminans CH-1, a Gram-Negative Bacterium That Metabolizes 2-Azahypoxanthine, a Plant Growth-Regulating Compound.</title>
        <authorList>
            <person name="Choi J.-H."/>
            <person name="Sugiura H."/>
            <person name="Moriuchi R."/>
            <person name="Kawagishi H."/>
            <person name="Dohra H."/>
        </authorList>
    </citation>
    <scope>NUCLEOTIDE SEQUENCE</scope>
    <source>
        <strain evidence="2">CH-1</strain>
    </source>
</reference>
<evidence type="ECO:0000256" key="1">
    <source>
        <dbReference type="SAM" id="MobiDB-lite"/>
    </source>
</evidence>
<accession>A0A250L538</accession>
<dbReference type="Proteomes" id="UP000611459">
    <property type="component" value="Unassembled WGS sequence"/>
</dbReference>
<evidence type="ECO:0000313" key="3">
    <source>
        <dbReference type="EMBL" id="MBK1929960.1"/>
    </source>
</evidence>
<dbReference type="EMBL" id="JAENIB010000002">
    <property type="protein sequence ID" value="MBK1929960.1"/>
    <property type="molecule type" value="Genomic_DNA"/>
</dbReference>
<dbReference type="AlphaFoldDB" id="A0A250L538"/>
<dbReference type="EMBL" id="JAGEMX010000002">
    <property type="protein sequence ID" value="MBO1829465.1"/>
    <property type="molecule type" value="Genomic_DNA"/>
</dbReference>
<evidence type="ECO:0000313" key="2">
    <source>
        <dbReference type="EMBL" id="BBA39694.1"/>
    </source>
</evidence>